<evidence type="ECO:0000313" key="8">
    <source>
        <dbReference type="Proteomes" id="UP000015105"/>
    </source>
</evidence>
<dbReference type="Gramene" id="AET2Gv21082000.1">
    <property type="protein sequence ID" value="AET2Gv21082000.1"/>
    <property type="gene ID" value="AET2Gv21082000"/>
</dbReference>
<dbReference type="GO" id="GO:0009725">
    <property type="term" value="P:response to hormone"/>
    <property type="evidence" value="ECO:0007669"/>
    <property type="project" value="InterPro"/>
</dbReference>
<dbReference type="Gene3D" id="2.40.330.10">
    <property type="entry name" value="DNA-binding pseudobarrel domain"/>
    <property type="match status" value="1"/>
</dbReference>
<reference evidence="8" key="1">
    <citation type="journal article" date="2014" name="Science">
        <title>Ancient hybridizations among the ancestral genomes of bread wheat.</title>
        <authorList>
            <consortium name="International Wheat Genome Sequencing Consortium,"/>
            <person name="Marcussen T."/>
            <person name="Sandve S.R."/>
            <person name="Heier L."/>
            <person name="Spannagl M."/>
            <person name="Pfeifer M."/>
            <person name="Jakobsen K.S."/>
            <person name="Wulff B.B."/>
            <person name="Steuernagel B."/>
            <person name="Mayer K.F."/>
            <person name="Olsen O.A."/>
        </authorList>
    </citation>
    <scope>NUCLEOTIDE SEQUENCE [LARGE SCALE GENOMIC DNA]</scope>
    <source>
        <strain evidence="8">cv. AL8/78</strain>
    </source>
</reference>
<dbReference type="GO" id="GO:0003677">
    <property type="term" value="F:DNA binding"/>
    <property type="evidence" value="ECO:0007669"/>
    <property type="project" value="UniProtKB-KW"/>
</dbReference>
<reference evidence="8" key="2">
    <citation type="journal article" date="2017" name="Nat. Plants">
        <title>The Aegilops tauschii genome reveals multiple impacts of transposons.</title>
        <authorList>
            <person name="Zhao G."/>
            <person name="Zou C."/>
            <person name="Li K."/>
            <person name="Wang K."/>
            <person name="Li T."/>
            <person name="Gao L."/>
            <person name="Zhang X."/>
            <person name="Wang H."/>
            <person name="Yang Z."/>
            <person name="Liu X."/>
            <person name="Jiang W."/>
            <person name="Mao L."/>
            <person name="Kong X."/>
            <person name="Jiao Y."/>
            <person name="Jia J."/>
        </authorList>
    </citation>
    <scope>NUCLEOTIDE SEQUENCE [LARGE SCALE GENOMIC DNA]</scope>
    <source>
        <strain evidence="8">cv. AL8/78</strain>
    </source>
</reference>
<comment type="subcellular location">
    <subcellularLocation>
        <location evidence="1">Nucleus</location>
    </subcellularLocation>
</comment>
<keyword evidence="3" id="KW-0238">DNA-binding</keyword>
<reference evidence="7" key="3">
    <citation type="journal article" date="2017" name="Nature">
        <title>Genome sequence of the progenitor of the wheat D genome Aegilops tauschii.</title>
        <authorList>
            <person name="Luo M.C."/>
            <person name="Gu Y.Q."/>
            <person name="Puiu D."/>
            <person name="Wang H."/>
            <person name="Twardziok S.O."/>
            <person name="Deal K.R."/>
            <person name="Huo N."/>
            <person name="Zhu T."/>
            <person name="Wang L."/>
            <person name="Wang Y."/>
            <person name="McGuire P.E."/>
            <person name="Liu S."/>
            <person name="Long H."/>
            <person name="Ramasamy R.K."/>
            <person name="Rodriguez J.C."/>
            <person name="Van S.L."/>
            <person name="Yuan L."/>
            <person name="Wang Z."/>
            <person name="Xia Z."/>
            <person name="Xiao L."/>
            <person name="Anderson O.D."/>
            <person name="Ouyang S."/>
            <person name="Liang Y."/>
            <person name="Zimin A.V."/>
            <person name="Pertea G."/>
            <person name="Qi P."/>
            <person name="Bennetzen J.L."/>
            <person name="Dai X."/>
            <person name="Dawson M.W."/>
            <person name="Muller H.G."/>
            <person name="Kugler K."/>
            <person name="Rivarola-Duarte L."/>
            <person name="Spannagl M."/>
            <person name="Mayer K.F.X."/>
            <person name="Lu F.H."/>
            <person name="Bevan M.W."/>
            <person name="Leroy P."/>
            <person name="Li P."/>
            <person name="You F.M."/>
            <person name="Sun Q."/>
            <person name="Liu Z."/>
            <person name="Lyons E."/>
            <person name="Wicker T."/>
            <person name="Salzberg S.L."/>
            <person name="Devos K.M."/>
            <person name="Dvorak J."/>
        </authorList>
    </citation>
    <scope>NUCLEOTIDE SEQUENCE [LARGE SCALE GENOMIC DNA]</scope>
    <source>
        <strain evidence="7">cv. AL8/78</strain>
    </source>
</reference>
<keyword evidence="2" id="KW-0805">Transcription regulation</keyword>
<reference evidence="7" key="5">
    <citation type="journal article" date="2021" name="G3 (Bethesda)">
        <title>Aegilops tauschii genome assembly Aet v5.0 features greater sequence contiguity and improved annotation.</title>
        <authorList>
            <person name="Wang L."/>
            <person name="Zhu T."/>
            <person name="Rodriguez J.C."/>
            <person name="Deal K.R."/>
            <person name="Dubcovsky J."/>
            <person name="McGuire P.E."/>
            <person name="Lux T."/>
            <person name="Spannagl M."/>
            <person name="Mayer K.F.X."/>
            <person name="Baldrich P."/>
            <person name="Meyers B.C."/>
            <person name="Huo N."/>
            <person name="Gu Y.Q."/>
            <person name="Zhou H."/>
            <person name="Devos K.M."/>
            <person name="Bennetzen J.L."/>
            <person name="Unver T."/>
            <person name="Budak H."/>
            <person name="Gulick P.J."/>
            <person name="Galiba G."/>
            <person name="Kalapos B."/>
            <person name="Nelson D.R."/>
            <person name="Li P."/>
            <person name="You F.M."/>
            <person name="Luo M.C."/>
            <person name="Dvorak J."/>
        </authorList>
    </citation>
    <scope>NUCLEOTIDE SEQUENCE [LARGE SCALE GENOMIC DNA]</scope>
    <source>
        <strain evidence="7">cv. AL8/78</strain>
    </source>
</reference>
<feature type="region of interest" description="Disordered" evidence="6">
    <location>
        <begin position="1"/>
        <end position="22"/>
    </location>
</feature>
<evidence type="ECO:0000256" key="4">
    <source>
        <dbReference type="ARBA" id="ARBA00023163"/>
    </source>
</evidence>
<dbReference type="GO" id="GO:0005634">
    <property type="term" value="C:nucleus"/>
    <property type="evidence" value="ECO:0007669"/>
    <property type="project" value="UniProtKB-SubCell"/>
</dbReference>
<keyword evidence="5" id="KW-0539">Nucleus</keyword>
<dbReference type="STRING" id="200361.A0A453D3V8"/>
<evidence type="ECO:0000256" key="5">
    <source>
        <dbReference type="ARBA" id="ARBA00023242"/>
    </source>
</evidence>
<organism evidence="7 8">
    <name type="scientific">Aegilops tauschii subsp. strangulata</name>
    <name type="common">Goatgrass</name>
    <dbReference type="NCBI Taxonomy" id="200361"/>
    <lineage>
        <taxon>Eukaryota</taxon>
        <taxon>Viridiplantae</taxon>
        <taxon>Streptophyta</taxon>
        <taxon>Embryophyta</taxon>
        <taxon>Tracheophyta</taxon>
        <taxon>Spermatophyta</taxon>
        <taxon>Magnoliopsida</taxon>
        <taxon>Liliopsida</taxon>
        <taxon>Poales</taxon>
        <taxon>Poaceae</taxon>
        <taxon>BOP clade</taxon>
        <taxon>Pooideae</taxon>
        <taxon>Triticodae</taxon>
        <taxon>Triticeae</taxon>
        <taxon>Triticinae</taxon>
        <taxon>Aegilops</taxon>
    </lineage>
</organism>
<keyword evidence="8" id="KW-1185">Reference proteome</keyword>
<dbReference type="InterPro" id="IPR044835">
    <property type="entry name" value="ARF_plant"/>
</dbReference>
<dbReference type="Proteomes" id="UP000015105">
    <property type="component" value="Chromosome 2D"/>
</dbReference>
<protein>
    <submittedName>
        <fullName evidence="7">Uncharacterized protein</fullName>
    </submittedName>
</protein>
<feature type="compositionally biased region" description="Polar residues" evidence="6">
    <location>
        <begin position="1"/>
        <end position="13"/>
    </location>
</feature>
<evidence type="ECO:0000256" key="3">
    <source>
        <dbReference type="ARBA" id="ARBA00023125"/>
    </source>
</evidence>
<sequence>HCPLASTTHSTATPPRPILRPSTASLYAVPSPRLHTTAGRRKRLLSSPPRVLPGTPPLHRFALPRLALPRLAPAVAHLALACSIPRPPSSSYSLRHLPAGVCLPPRRHCRCSAPSLPARPPEKVAATTKKTPNSRIPKYPSLPSQLLCQVQTSPCMKPTCSRSRVSAAMPRAKHPAEYFCKKLTSSDTSTHGGFSVPRRAAEKLFPHFLLPTWLFSVNASAHT</sequence>
<dbReference type="SUPFAM" id="SSF101936">
    <property type="entry name" value="DNA-binding pseudobarrel domain"/>
    <property type="match status" value="1"/>
</dbReference>
<dbReference type="EnsemblPlants" id="AET2Gv21082000.1">
    <property type="protein sequence ID" value="AET2Gv21082000.1"/>
    <property type="gene ID" value="AET2Gv21082000"/>
</dbReference>
<proteinExistence type="predicted"/>
<evidence type="ECO:0000256" key="2">
    <source>
        <dbReference type="ARBA" id="ARBA00023015"/>
    </source>
</evidence>
<accession>A0A453D3V8</accession>
<keyword evidence="4" id="KW-0804">Transcription</keyword>
<dbReference type="PANTHER" id="PTHR31384:SF10">
    <property type="entry name" value="AUXIN RESPONSE FACTOR 5"/>
    <property type="match status" value="1"/>
</dbReference>
<feature type="region of interest" description="Disordered" evidence="6">
    <location>
        <begin position="114"/>
        <end position="136"/>
    </location>
</feature>
<dbReference type="PANTHER" id="PTHR31384">
    <property type="entry name" value="AUXIN RESPONSE FACTOR 4-RELATED"/>
    <property type="match status" value="1"/>
</dbReference>
<evidence type="ECO:0000256" key="6">
    <source>
        <dbReference type="SAM" id="MobiDB-lite"/>
    </source>
</evidence>
<evidence type="ECO:0000256" key="1">
    <source>
        <dbReference type="ARBA" id="ARBA00004123"/>
    </source>
</evidence>
<evidence type="ECO:0000313" key="7">
    <source>
        <dbReference type="EnsemblPlants" id="AET2Gv21082000.1"/>
    </source>
</evidence>
<dbReference type="GO" id="GO:0006355">
    <property type="term" value="P:regulation of DNA-templated transcription"/>
    <property type="evidence" value="ECO:0007669"/>
    <property type="project" value="InterPro"/>
</dbReference>
<dbReference type="AlphaFoldDB" id="A0A453D3V8"/>
<name>A0A453D3V8_AEGTS</name>
<reference evidence="7" key="4">
    <citation type="submission" date="2019-03" db="UniProtKB">
        <authorList>
            <consortium name="EnsemblPlants"/>
        </authorList>
    </citation>
    <scope>IDENTIFICATION</scope>
</reference>
<dbReference type="InterPro" id="IPR015300">
    <property type="entry name" value="DNA-bd_pseudobarrel_sf"/>
</dbReference>